<comment type="caution">
    <text evidence="1">The sequence shown here is derived from an EMBL/GenBank/DDBJ whole genome shotgun (WGS) entry which is preliminary data.</text>
</comment>
<organism evidence="1 2">
    <name type="scientific">Heterotrigona itama</name>
    <dbReference type="NCBI Taxonomy" id="395501"/>
    <lineage>
        <taxon>Eukaryota</taxon>
        <taxon>Metazoa</taxon>
        <taxon>Ecdysozoa</taxon>
        <taxon>Arthropoda</taxon>
        <taxon>Hexapoda</taxon>
        <taxon>Insecta</taxon>
        <taxon>Pterygota</taxon>
        <taxon>Neoptera</taxon>
        <taxon>Endopterygota</taxon>
        <taxon>Hymenoptera</taxon>
        <taxon>Apocrita</taxon>
        <taxon>Aculeata</taxon>
        <taxon>Apoidea</taxon>
        <taxon>Anthophila</taxon>
        <taxon>Apidae</taxon>
        <taxon>Heterotrigona</taxon>
    </lineage>
</organism>
<sequence length="93" mass="10634">LLERNFWEIIARRSALKSTVTSILREESICSITNVPFCVSVTASREEATYCVQRLFLAYSTLLVALRRNHWINAFLFVGVPVCTWNPIRALST</sequence>
<keyword evidence="2" id="KW-1185">Reference proteome</keyword>
<dbReference type="EMBL" id="CAJDYZ010001985">
    <property type="protein sequence ID" value="CAD1469216.1"/>
    <property type="molecule type" value="Genomic_DNA"/>
</dbReference>
<name>A0A6V7GUG5_9HYME</name>
<accession>A0A6V7GUG5</accession>
<feature type="non-terminal residue" evidence="1">
    <location>
        <position position="1"/>
    </location>
</feature>
<evidence type="ECO:0000313" key="1">
    <source>
        <dbReference type="EMBL" id="CAD1469216.1"/>
    </source>
</evidence>
<dbReference type="Proteomes" id="UP000752696">
    <property type="component" value="Unassembled WGS sequence"/>
</dbReference>
<dbReference type="AlphaFoldDB" id="A0A6V7GUG5"/>
<feature type="non-terminal residue" evidence="1">
    <location>
        <position position="93"/>
    </location>
</feature>
<proteinExistence type="predicted"/>
<evidence type="ECO:0000313" key="2">
    <source>
        <dbReference type="Proteomes" id="UP000752696"/>
    </source>
</evidence>
<reference evidence="1" key="1">
    <citation type="submission" date="2020-07" db="EMBL/GenBank/DDBJ databases">
        <authorList>
            <person name="Nazaruddin N."/>
        </authorList>
    </citation>
    <scope>NUCLEOTIDE SEQUENCE</scope>
</reference>
<gene>
    <name evidence="1" type="ORF">MHI_LOCUS114470</name>
</gene>
<protein>
    <submittedName>
        <fullName evidence="1">Uncharacterized protein</fullName>
    </submittedName>
</protein>